<dbReference type="InterPro" id="IPR050109">
    <property type="entry name" value="HTH-type_TetR-like_transc_reg"/>
</dbReference>
<keyword evidence="3 5" id="KW-0238">DNA-binding</keyword>
<protein>
    <submittedName>
        <fullName evidence="7">TetR/AcrR family transcriptional regulator</fullName>
    </submittedName>
</protein>
<dbReference type="PRINTS" id="PR00455">
    <property type="entry name" value="HTHTETR"/>
</dbReference>
<dbReference type="PROSITE" id="PS50977">
    <property type="entry name" value="HTH_TETR_2"/>
    <property type="match status" value="1"/>
</dbReference>
<sequence length="234" mass="26891">MNPNKATPITKEKIVSASWDLLRSDGIENFTMRKLAKQLDIKAASLYWHFPSKQNIFQYLANEIAKKVLLSVRNEEDWKAALYQFGMHFREQLEKYPCSAQLMMQTLPSEPEYLALINAMLIIVDPLPLSDRDKFSAIACMLNYVLSFELDRHQQKKVNLAMQQDGMEHVQKQSANAMDHLPDHVADPLRRMHRNQIFSELGSISMFQTGLTILISGIEQLSLARREDDVGHMA</sequence>
<evidence type="ECO:0000313" key="7">
    <source>
        <dbReference type="EMBL" id="MFD1676257.1"/>
    </source>
</evidence>
<evidence type="ECO:0000256" key="2">
    <source>
        <dbReference type="ARBA" id="ARBA00023015"/>
    </source>
</evidence>
<feature type="domain" description="HTH tetR-type" evidence="6">
    <location>
        <begin position="8"/>
        <end position="68"/>
    </location>
</feature>
<comment type="caution">
    <text evidence="7">The sequence shown here is derived from an EMBL/GenBank/DDBJ whole genome shotgun (WGS) entry which is preliminary data.</text>
</comment>
<dbReference type="InterPro" id="IPR004111">
    <property type="entry name" value="Repressor_TetR_C"/>
</dbReference>
<evidence type="ECO:0000256" key="1">
    <source>
        <dbReference type="ARBA" id="ARBA00022491"/>
    </source>
</evidence>
<dbReference type="EMBL" id="JBHUCX010000044">
    <property type="protein sequence ID" value="MFD1676257.1"/>
    <property type="molecule type" value="Genomic_DNA"/>
</dbReference>
<dbReference type="InterPro" id="IPR001647">
    <property type="entry name" value="HTH_TetR"/>
</dbReference>
<gene>
    <name evidence="7" type="ORF">ACFSB2_16250</name>
</gene>
<dbReference type="InterPro" id="IPR003012">
    <property type="entry name" value="Tet_transcr_reg_TetR"/>
</dbReference>
<proteinExistence type="predicted"/>
<evidence type="ECO:0000256" key="5">
    <source>
        <dbReference type="PROSITE-ProRule" id="PRU00335"/>
    </source>
</evidence>
<keyword evidence="2" id="KW-0805">Transcription regulation</keyword>
<feature type="DNA-binding region" description="H-T-H motif" evidence="5">
    <location>
        <begin position="31"/>
        <end position="50"/>
    </location>
</feature>
<dbReference type="SUPFAM" id="SSF48498">
    <property type="entry name" value="Tetracyclin repressor-like, C-terminal domain"/>
    <property type="match status" value="1"/>
</dbReference>
<accession>A0ABW4JIP5</accession>
<dbReference type="InterPro" id="IPR036271">
    <property type="entry name" value="Tet_transcr_reg_TetR-rel_C_sf"/>
</dbReference>
<dbReference type="RefSeq" id="WP_377944141.1">
    <property type="nucleotide sequence ID" value="NZ_JBHUCX010000044.1"/>
</dbReference>
<keyword evidence="4" id="KW-0804">Transcription</keyword>
<evidence type="ECO:0000313" key="8">
    <source>
        <dbReference type="Proteomes" id="UP001597079"/>
    </source>
</evidence>
<reference evidence="8" key="1">
    <citation type="journal article" date="2019" name="Int. J. Syst. Evol. Microbiol.">
        <title>The Global Catalogue of Microorganisms (GCM) 10K type strain sequencing project: providing services to taxonomists for standard genome sequencing and annotation.</title>
        <authorList>
            <consortium name="The Broad Institute Genomics Platform"/>
            <consortium name="The Broad Institute Genome Sequencing Center for Infectious Disease"/>
            <person name="Wu L."/>
            <person name="Ma J."/>
        </authorList>
    </citation>
    <scope>NUCLEOTIDE SEQUENCE [LARGE SCALE GENOMIC DNA]</scope>
    <source>
        <strain evidence="8">CGMCC 1.12286</strain>
    </source>
</reference>
<dbReference type="InterPro" id="IPR009057">
    <property type="entry name" value="Homeodomain-like_sf"/>
</dbReference>
<organism evidence="7 8">
    <name type="scientific">Alicyclobacillus fodiniaquatilis</name>
    <dbReference type="NCBI Taxonomy" id="1661150"/>
    <lineage>
        <taxon>Bacteria</taxon>
        <taxon>Bacillati</taxon>
        <taxon>Bacillota</taxon>
        <taxon>Bacilli</taxon>
        <taxon>Bacillales</taxon>
        <taxon>Alicyclobacillaceae</taxon>
        <taxon>Alicyclobacillus</taxon>
    </lineage>
</organism>
<dbReference type="Pfam" id="PF02909">
    <property type="entry name" value="TetR_C_1"/>
    <property type="match status" value="1"/>
</dbReference>
<dbReference type="PANTHER" id="PTHR30055">
    <property type="entry name" value="HTH-TYPE TRANSCRIPTIONAL REGULATOR RUTR"/>
    <property type="match status" value="1"/>
</dbReference>
<name>A0ABW4JIP5_9BACL</name>
<dbReference type="Gene3D" id="1.10.357.10">
    <property type="entry name" value="Tetracycline Repressor, domain 2"/>
    <property type="match status" value="1"/>
</dbReference>
<keyword evidence="1" id="KW-0678">Repressor</keyword>
<dbReference type="Proteomes" id="UP001597079">
    <property type="component" value="Unassembled WGS sequence"/>
</dbReference>
<dbReference type="SUPFAM" id="SSF46689">
    <property type="entry name" value="Homeodomain-like"/>
    <property type="match status" value="1"/>
</dbReference>
<evidence type="ECO:0000259" key="6">
    <source>
        <dbReference type="PROSITE" id="PS50977"/>
    </source>
</evidence>
<evidence type="ECO:0000256" key="3">
    <source>
        <dbReference type="ARBA" id="ARBA00023125"/>
    </source>
</evidence>
<dbReference type="PANTHER" id="PTHR30055:SF151">
    <property type="entry name" value="TRANSCRIPTIONAL REGULATORY PROTEIN"/>
    <property type="match status" value="1"/>
</dbReference>
<evidence type="ECO:0000256" key="4">
    <source>
        <dbReference type="ARBA" id="ARBA00023163"/>
    </source>
</evidence>
<dbReference type="Gene3D" id="1.10.10.60">
    <property type="entry name" value="Homeodomain-like"/>
    <property type="match status" value="1"/>
</dbReference>
<keyword evidence="8" id="KW-1185">Reference proteome</keyword>
<dbReference type="PRINTS" id="PR00400">
    <property type="entry name" value="TETREPRESSOR"/>
</dbReference>
<dbReference type="Pfam" id="PF00440">
    <property type="entry name" value="TetR_N"/>
    <property type="match status" value="1"/>
</dbReference>